<feature type="compositionally biased region" description="Low complexity" evidence="1">
    <location>
        <begin position="23"/>
        <end position="37"/>
    </location>
</feature>
<evidence type="ECO:0000313" key="3">
    <source>
        <dbReference type="Proteomes" id="UP000838756"/>
    </source>
</evidence>
<dbReference type="Proteomes" id="UP000838756">
    <property type="component" value="Unassembled WGS sequence"/>
</dbReference>
<dbReference type="EMBL" id="CAKXAJ010025011">
    <property type="protein sequence ID" value="CAH2233858.1"/>
    <property type="molecule type" value="Genomic_DNA"/>
</dbReference>
<keyword evidence="3" id="KW-1185">Reference proteome</keyword>
<evidence type="ECO:0000313" key="2">
    <source>
        <dbReference type="EMBL" id="CAH2233858.1"/>
    </source>
</evidence>
<gene>
    <name evidence="2" type="primary">jg1365</name>
    <name evidence="2" type="ORF">PAEG_LOCUS11780</name>
</gene>
<feature type="region of interest" description="Disordered" evidence="1">
    <location>
        <begin position="1"/>
        <end position="63"/>
    </location>
</feature>
<sequence length="63" mass="6891">LYGSWGMGDTFPTPSPESPDHWSTPSPQTPLTQSPHSDWSDRAALSPNDIQQTNKGATDAFYI</sequence>
<name>A0A8S4RAM5_9NEOP</name>
<proteinExistence type="predicted"/>
<feature type="non-terminal residue" evidence="2">
    <location>
        <position position="1"/>
    </location>
</feature>
<comment type="caution">
    <text evidence="2">The sequence shown here is derived from an EMBL/GenBank/DDBJ whole genome shotgun (WGS) entry which is preliminary data.</text>
</comment>
<reference evidence="2" key="1">
    <citation type="submission" date="2022-03" db="EMBL/GenBank/DDBJ databases">
        <authorList>
            <person name="Lindestad O."/>
        </authorList>
    </citation>
    <scope>NUCLEOTIDE SEQUENCE</scope>
</reference>
<evidence type="ECO:0000256" key="1">
    <source>
        <dbReference type="SAM" id="MobiDB-lite"/>
    </source>
</evidence>
<organism evidence="2 3">
    <name type="scientific">Pararge aegeria aegeria</name>
    <dbReference type="NCBI Taxonomy" id="348720"/>
    <lineage>
        <taxon>Eukaryota</taxon>
        <taxon>Metazoa</taxon>
        <taxon>Ecdysozoa</taxon>
        <taxon>Arthropoda</taxon>
        <taxon>Hexapoda</taxon>
        <taxon>Insecta</taxon>
        <taxon>Pterygota</taxon>
        <taxon>Neoptera</taxon>
        <taxon>Endopterygota</taxon>
        <taxon>Lepidoptera</taxon>
        <taxon>Glossata</taxon>
        <taxon>Ditrysia</taxon>
        <taxon>Papilionoidea</taxon>
        <taxon>Nymphalidae</taxon>
        <taxon>Satyrinae</taxon>
        <taxon>Satyrini</taxon>
        <taxon>Parargina</taxon>
        <taxon>Pararge</taxon>
    </lineage>
</organism>
<accession>A0A8S4RAM5</accession>
<dbReference type="AlphaFoldDB" id="A0A8S4RAM5"/>
<protein>
    <submittedName>
        <fullName evidence="2">Jg1365 protein</fullName>
    </submittedName>
</protein>